<evidence type="ECO:0000259" key="5">
    <source>
        <dbReference type="Pfam" id="PF00419"/>
    </source>
</evidence>
<accession>A0A8I0MLB1</accession>
<evidence type="ECO:0000313" key="6">
    <source>
        <dbReference type="EMBL" id="MBE0129078.1"/>
    </source>
</evidence>
<dbReference type="GO" id="GO:0043709">
    <property type="term" value="P:cell adhesion involved in single-species biofilm formation"/>
    <property type="evidence" value="ECO:0007669"/>
    <property type="project" value="TreeGrafter"/>
</dbReference>
<dbReference type="PANTHER" id="PTHR33420">
    <property type="entry name" value="FIMBRIAL SUBUNIT ELFA-RELATED"/>
    <property type="match status" value="1"/>
</dbReference>
<reference evidence="6" key="1">
    <citation type="submission" date="2019-07" db="EMBL/GenBank/DDBJ databases">
        <title>KPC-2 carbapenem resistent Enterobacterales isolates from Germany.</title>
        <authorList>
            <person name="Yao Y."/>
            <person name="Falgenhauer L."/>
            <person name="Imirzalioglu C."/>
            <person name="Chakraborty T."/>
        </authorList>
    </citation>
    <scope>NUCLEOTIDE SEQUENCE</scope>
    <source>
        <strain evidence="6">CA13304</strain>
    </source>
</reference>
<dbReference type="EMBL" id="VKME01000009">
    <property type="protein sequence ID" value="MBE0129078.1"/>
    <property type="molecule type" value="Genomic_DNA"/>
</dbReference>
<proteinExistence type="inferred from homology"/>
<evidence type="ECO:0000256" key="3">
    <source>
        <dbReference type="ARBA" id="ARBA00022729"/>
    </source>
</evidence>
<dbReference type="Proteomes" id="UP000656723">
    <property type="component" value="Unassembled WGS sequence"/>
</dbReference>
<evidence type="ECO:0000256" key="1">
    <source>
        <dbReference type="ARBA" id="ARBA00004561"/>
    </source>
</evidence>
<dbReference type="SUPFAM" id="SSF49401">
    <property type="entry name" value="Bacterial adhesins"/>
    <property type="match status" value="1"/>
</dbReference>
<sequence length="363" mass="38194">MTANKRIVNGVVRYSSHGIILVVMALLLSILPRDASAKYTTSCVKGSDLLITPGNIVITPDDTSTYPVGSLIGGPYSASVTAFTFTGQQCSVGSGSSTWAESSGNPAVGTYTAPEGNLPVYSLTGVPGIGLAMAVADPNNPWQGLQQNPTKALWADNHAIWYGVLGVRYKLYIVTTGSLTTGNFTLPKTNFGKICLSSSQTSDTHDICPSVGYNAFTISIKPGGCDINPETPSTIHLNRINANELPKKGDVGKNVTFNLSLKCNAATTITMTLTDPNGGDPANGVVFNDTGDGLAQHVGVQILSVKDGGKIPRTVQLNQSFRVGQASEGQYTIPMAARYYRTSDEAIVGGKISASVIYELSYQ</sequence>
<dbReference type="Pfam" id="PF00419">
    <property type="entry name" value="Fimbrial"/>
    <property type="match status" value="1"/>
</dbReference>
<dbReference type="Gene3D" id="2.60.40.1090">
    <property type="entry name" value="Fimbrial-type adhesion domain"/>
    <property type="match status" value="1"/>
</dbReference>
<dbReference type="GO" id="GO:0009289">
    <property type="term" value="C:pilus"/>
    <property type="evidence" value="ECO:0007669"/>
    <property type="project" value="UniProtKB-SubCell"/>
</dbReference>
<comment type="subcellular location">
    <subcellularLocation>
        <location evidence="1">Fimbrium</location>
    </subcellularLocation>
</comment>
<name>A0A8I0MLB1_CITAM</name>
<feature type="domain" description="Fimbrial-type adhesion" evidence="5">
    <location>
        <begin position="216"/>
        <end position="363"/>
    </location>
</feature>
<dbReference type="InterPro" id="IPR050263">
    <property type="entry name" value="Bact_Fimbrial_Adh_Pro"/>
</dbReference>
<organism evidence="6 7">
    <name type="scientific">Citrobacter amalonaticus</name>
    <dbReference type="NCBI Taxonomy" id="35703"/>
    <lineage>
        <taxon>Bacteria</taxon>
        <taxon>Pseudomonadati</taxon>
        <taxon>Pseudomonadota</taxon>
        <taxon>Gammaproteobacteria</taxon>
        <taxon>Enterobacterales</taxon>
        <taxon>Enterobacteriaceae</taxon>
        <taxon>Citrobacter</taxon>
    </lineage>
</organism>
<dbReference type="RefSeq" id="WP_192478693.1">
    <property type="nucleotide sequence ID" value="NZ_VKME01000009.1"/>
</dbReference>
<evidence type="ECO:0000256" key="4">
    <source>
        <dbReference type="ARBA" id="ARBA00023263"/>
    </source>
</evidence>
<keyword evidence="4" id="KW-0281">Fimbrium</keyword>
<evidence type="ECO:0000256" key="2">
    <source>
        <dbReference type="ARBA" id="ARBA00006671"/>
    </source>
</evidence>
<comment type="caution">
    <text evidence="6">The sequence shown here is derived from an EMBL/GenBank/DDBJ whole genome shotgun (WGS) entry which is preliminary data.</text>
</comment>
<dbReference type="AlphaFoldDB" id="A0A8I0MLB1"/>
<evidence type="ECO:0000313" key="7">
    <source>
        <dbReference type="Proteomes" id="UP000656723"/>
    </source>
</evidence>
<dbReference type="InterPro" id="IPR008966">
    <property type="entry name" value="Adhesion_dom_sf"/>
</dbReference>
<dbReference type="InterPro" id="IPR000259">
    <property type="entry name" value="Adhesion_dom_fimbrial"/>
</dbReference>
<protein>
    <submittedName>
        <fullName evidence="6">Fimbrial protein</fullName>
    </submittedName>
</protein>
<comment type="similarity">
    <text evidence="2">Belongs to the fimbrial protein family.</text>
</comment>
<dbReference type="PANTHER" id="PTHR33420:SF3">
    <property type="entry name" value="FIMBRIAL SUBUNIT ELFA"/>
    <property type="match status" value="1"/>
</dbReference>
<dbReference type="InterPro" id="IPR036937">
    <property type="entry name" value="Adhesion_dom_fimbrial_sf"/>
</dbReference>
<keyword evidence="3" id="KW-0732">Signal</keyword>
<gene>
    <name evidence="6" type="ORF">FOT72_13865</name>
</gene>